<gene>
    <name evidence="1" type="ORF">MOV08_00015</name>
</gene>
<proteinExistence type="predicted"/>
<organism evidence="1 2">
    <name type="scientific">Streptomyces yunnanensis</name>
    <dbReference type="NCBI Taxonomy" id="156453"/>
    <lineage>
        <taxon>Bacteria</taxon>
        <taxon>Bacillati</taxon>
        <taxon>Actinomycetota</taxon>
        <taxon>Actinomycetes</taxon>
        <taxon>Kitasatosporales</taxon>
        <taxon>Streptomycetaceae</taxon>
        <taxon>Streptomyces</taxon>
    </lineage>
</organism>
<sequence>MTHDELVAVIAQEVEDLRFGEIPAADITEETLLWSVAADTKSLGLESLELFELVYRVETRTQLKFPDNFELVSITSVADFARRLRSS</sequence>
<protein>
    <recommendedName>
        <fullName evidence="3">Acyl carrier protein</fullName>
    </recommendedName>
</protein>
<evidence type="ECO:0000313" key="2">
    <source>
        <dbReference type="Proteomes" id="UP001218629"/>
    </source>
</evidence>
<evidence type="ECO:0008006" key="3">
    <source>
        <dbReference type="Google" id="ProtNLM"/>
    </source>
</evidence>
<dbReference type="InterPro" id="IPR036736">
    <property type="entry name" value="ACP-like_sf"/>
</dbReference>
<keyword evidence="2" id="KW-1185">Reference proteome</keyword>
<reference evidence="1 2" key="1">
    <citation type="submission" date="2022-03" db="EMBL/GenBank/DDBJ databases">
        <title>Streptomyces yunnanensis P86,complete genome.</title>
        <authorList>
            <person name="Chen S."/>
            <person name="Zhang Q."/>
        </authorList>
    </citation>
    <scope>NUCLEOTIDE SEQUENCE [LARGE SCALE GENOMIC DNA]</scope>
    <source>
        <strain evidence="1 2">P86</strain>
    </source>
</reference>
<dbReference type="SUPFAM" id="SSF47336">
    <property type="entry name" value="ACP-like"/>
    <property type="match status" value="1"/>
</dbReference>
<accession>A0ABY8A249</accession>
<dbReference type="RefSeq" id="WP_275305666.1">
    <property type="nucleotide sequence ID" value="NZ_CP095749.1"/>
</dbReference>
<dbReference type="Gene3D" id="1.10.1200.10">
    <property type="entry name" value="ACP-like"/>
    <property type="match status" value="1"/>
</dbReference>
<evidence type="ECO:0000313" key="1">
    <source>
        <dbReference type="EMBL" id="WEB37886.1"/>
    </source>
</evidence>
<dbReference type="Proteomes" id="UP001218629">
    <property type="component" value="Chromosome"/>
</dbReference>
<name>A0ABY8A249_9ACTN</name>
<dbReference type="EMBL" id="CP095749">
    <property type="protein sequence ID" value="WEB37886.1"/>
    <property type="molecule type" value="Genomic_DNA"/>
</dbReference>